<evidence type="ECO:0000313" key="1">
    <source>
        <dbReference type="EMBL" id="DAE32641.1"/>
    </source>
</evidence>
<organism evidence="1">
    <name type="scientific">Virus sp. cts3e7</name>
    <dbReference type="NCBI Taxonomy" id="2825802"/>
    <lineage>
        <taxon>Viruses</taxon>
    </lineage>
</organism>
<dbReference type="EMBL" id="BK059126">
    <property type="protein sequence ID" value="DAE32641.1"/>
    <property type="molecule type" value="Genomic_DNA"/>
</dbReference>
<proteinExistence type="predicted"/>
<protein>
    <submittedName>
        <fullName evidence="1">Uncharacterized protein</fullName>
    </submittedName>
</protein>
<name>A0A8S5RNE4_9VIRU</name>
<sequence>MNYNRVRFLITTYDLFYLEVSSLVVSIQSITN</sequence>
<accession>A0A8S5RNE4</accession>
<reference evidence="1" key="1">
    <citation type="journal article" date="2021" name="Proc. Natl. Acad. Sci. U.S.A.">
        <title>A Catalog of Tens of Thousands of Viruses from Human Metagenomes Reveals Hidden Associations with Chronic Diseases.</title>
        <authorList>
            <person name="Tisza M.J."/>
            <person name="Buck C.B."/>
        </authorList>
    </citation>
    <scope>NUCLEOTIDE SEQUENCE</scope>
    <source>
        <strain evidence="1">Cts3e7</strain>
    </source>
</reference>